<dbReference type="NCBIfam" id="NF002353">
    <property type="entry name" value="PRK01318.1-4"/>
    <property type="match status" value="1"/>
</dbReference>
<dbReference type="PANTHER" id="PTHR12428:SF65">
    <property type="entry name" value="CYTOCHROME C OXIDASE ASSEMBLY PROTEIN COX18, MITOCHONDRIAL"/>
    <property type="match status" value="1"/>
</dbReference>
<feature type="transmembrane region" description="Helical" evidence="13">
    <location>
        <begin position="493"/>
        <end position="516"/>
    </location>
</feature>
<protein>
    <recommendedName>
        <fullName evidence="3 13">Membrane protein insertase YidC</fullName>
    </recommendedName>
    <alternativeName>
        <fullName evidence="12 13">Foldase YidC</fullName>
    </alternativeName>
    <alternativeName>
        <fullName evidence="11 13">Membrane integrase YidC</fullName>
    </alternativeName>
    <alternativeName>
        <fullName evidence="13">Membrane protein YidC</fullName>
    </alternativeName>
</protein>
<dbReference type="Gene3D" id="2.70.98.90">
    <property type="match status" value="1"/>
</dbReference>
<reference evidence="16" key="1">
    <citation type="journal article" date="2014" name="Int. J. Syst. Evol. Microbiol.">
        <title>Complete genome of a new Firmicutes species belonging to the dominant human colonic microbiota ('Ruminococcus bicirculans') reveals two chromosomes and a selective capacity to utilize plant glucans.</title>
        <authorList>
            <consortium name="NISC Comparative Sequencing Program"/>
            <person name="Wegmann U."/>
            <person name="Louis P."/>
            <person name="Goesmann A."/>
            <person name="Henrissat B."/>
            <person name="Duncan S.H."/>
            <person name="Flint H.J."/>
        </authorList>
    </citation>
    <scope>NUCLEOTIDE SEQUENCE</scope>
    <source>
        <strain evidence="16">NBRC 108219</strain>
    </source>
</reference>
<comment type="similarity">
    <text evidence="2 13">Belongs to the OXA1/ALB3/YidC family. Type 1 subfamily.</text>
</comment>
<dbReference type="InterPro" id="IPR038221">
    <property type="entry name" value="YidC_periplasmic_sf"/>
</dbReference>
<evidence type="ECO:0000313" key="17">
    <source>
        <dbReference type="Proteomes" id="UP001161391"/>
    </source>
</evidence>
<gene>
    <name evidence="13 16" type="primary">yidC</name>
    <name evidence="16" type="ORF">GCM10007853_20400</name>
</gene>
<dbReference type="PANTHER" id="PTHR12428">
    <property type="entry name" value="OXA1"/>
    <property type="match status" value="1"/>
</dbReference>
<feature type="transmembrane region" description="Helical" evidence="13">
    <location>
        <begin position="365"/>
        <end position="384"/>
    </location>
</feature>
<evidence type="ECO:0000256" key="13">
    <source>
        <dbReference type="HAMAP-Rule" id="MF_01810"/>
    </source>
</evidence>
<dbReference type="Proteomes" id="UP001161391">
    <property type="component" value="Unassembled WGS sequence"/>
</dbReference>
<comment type="subunit">
    <text evidence="13">Interacts with the Sec translocase complex via SecD. Specifically interacts with transmembrane segments of nascent integral membrane proteins during membrane integration.</text>
</comment>
<sequence>MEDQRRFILAMVLSGLVFMAYYFFFVLPTQQAARADAELEMERLNAEQAVATSPSASAEVALVDQPREVLVATGARIEIDAPGIRGSLLTTGSRLDDITLNDYDKTLNPEDGQVELLSPVGGERASLVADNWTMPGMAGDNLGLDTAWAVVSGTTLTPTTPVVLQTNIGGVDVTRTLSVDDHFLITTDDVLTNTGSQPVTLARRGVARQITMPLGLTNFFIIQEGPISVLDDSYHDQTYKKTVKKSWTESGEAGWTGLTDKYWLHAAIAPQDGRTTVDYRHSLIDGKAVWDAIYTADAMTITPGASVTSTGYLYAGAKERAVLEAYEEDLGIIGMSRAIDWGAMGLLVRPIMWALSKLGQMLGNYGLGILALTFFIKLLMFPLFNKQYKSQAKMKKVMPEVKKMQERYKDDRVKLQQEMMGLYKKEGVNPAAGCLPIIPTMFVFFALYKAVFIDIDLRHEPFIGYIQDLSAAEPISILNGFGFLPFNGRPEGILAFIALGPLAILYGASMSLMYMLTPPTGDPTQAKIFKLMPWLFMFILASFPAGLLLYWVWNNILSFLQQWYITKKNDVDTPVDAFFRKIFGRPDPVDTAE</sequence>
<evidence type="ECO:0000256" key="5">
    <source>
        <dbReference type="ARBA" id="ARBA00022475"/>
    </source>
</evidence>
<dbReference type="CDD" id="cd19961">
    <property type="entry name" value="EcYidC-like_peri"/>
    <property type="match status" value="1"/>
</dbReference>
<keyword evidence="6 13" id="KW-0812">Transmembrane</keyword>
<feature type="domain" description="Membrane insertase YidC N-terminal" evidence="15">
    <location>
        <begin position="76"/>
        <end position="353"/>
    </location>
</feature>
<dbReference type="InterPro" id="IPR019998">
    <property type="entry name" value="Membr_insert_YidC"/>
</dbReference>
<keyword evidence="10 13" id="KW-0143">Chaperone</keyword>
<dbReference type="NCBIfam" id="TIGR03593">
    <property type="entry name" value="yidC_nterm"/>
    <property type="match status" value="1"/>
</dbReference>
<feature type="transmembrane region" description="Helical" evidence="13">
    <location>
        <begin position="428"/>
        <end position="448"/>
    </location>
</feature>
<organism evidence="16 17">
    <name type="scientific">Algimonas ampicilliniresistens</name>
    <dbReference type="NCBI Taxonomy" id="1298735"/>
    <lineage>
        <taxon>Bacteria</taxon>
        <taxon>Pseudomonadati</taxon>
        <taxon>Pseudomonadota</taxon>
        <taxon>Alphaproteobacteria</taxon>
        <taxon>Maricaulales</taxon>
        <taxon>Robiginitomaculaceae</taxon>
        <taxon>Algimonas</taxon>
    </lineage>
</organism>
<dbReference type="PRINTS" id="PR00701">
    <property type="entry name" value="60KDINNERMP"/>
</dbReference>
<feature type="transmembrane region" description="Helical" evidence="13">
    <location>
        <begin position="7"/>
        <end position="27"/>
    </location>
</feature>
<dbReference type="Pfam" id="PF02096">
    <property type="entry name" value="60KD_IMP"/>
    <property type="match status" value="1"/>
</dbReference>
<feature type="transmembrane region" description="Helical" evidence="13">
    <location>
        <begin position="528"/>
        <end position="553"/>
    </location>
</feature>
<dbReference type="PRINTS" id="PR01900">
    <property type="entry name" value="YIDCPROTEIN"/>
</dbReference>
<evidence type="ECO:0000313" key="16">
    <source>
        <dbReference type="EMBL" id="GLQ24166.1"/>
    </source>
</evidence>
<comment type="function">
    <text evidence="13">Required for the insertion and/or proper folding and/or complex formation of integral membrane proteins into the membrane. Involved in integration of membrane proteins that insert both dependently and independently of the Sec translocase complex, as well as at least some lipoproteins. Aids folding of multispanning membrane proteins.</text>
</comment>
<dbReference type="RefSeq" id="WP_284390325.1">
    <property type="nucleotide sequence ID" value="NZ_BSNK01000002.1"/>
</dbReference>
<evidence type="ECO:0000256" key="9">
    <source>
        <dbReference type="ARBA" id="ARBA00023136"/>
    </source>
</evidence>
<dbReference type="CDD" id="cd20070">
    <property type="entry name" value="5TM_YidC_Alb3"/>
    <property type="match status" value="1"/>
</dbReference>
<dbReference type="InterPro" id="IPR001708">
    <property type="entry name" value="YidC/ALB3/OXA1/COX18"/>
</dbReference>
<evidence type="ECO:0000259" key="14">
    <source>
        <dbReference type="Pfam" id="PF02096"/>
    </source>
</evidence>
<evidence type="ECO:0000259" key="15">
    <source>
        <dbReference type="Pfam" id="PF14849"/>
    </source>
</evidence>
<evidence type="ECO:0000256" key="2">
    <source>
        <dbReference type="ARBA" id="ARBA00010527"/>
    </source>
</evidence>
<evidence type="ECO:0000256" key="10">
    <source>
        <dbReference type="ARBA" id="ARBA00023186"/>
    </source>
</evidence>
<dbReference type="NCBIfam" id="TIGR03592">
    <property type="entry name" value="yidC_oxa1_cterm"/>
    <property type="match status" value="1"/>
</dbReference>
<evidence type="ECO:0000256" key="11">
    <source>
        <dbReference type="ARBA" id="ARBA00033245"/>
    </source>
</evidence>
<keyword evidence="4 13" id="KW-0813">Transport</keyword>
<comment type="subcellular location">
    <subcellularLocation>
        <location evidence="1">Cell inner membrane</location>
        <topology evidence="1">Multi-pass membrane protein</topology>
    </subcellularLocation>
    <subcellularLocation>
        <location evidence="13">Cell membrane</location>
        <topology evidence="13">Multi-pass membrane protein</topology>
    </subcellularLocation>
</comment>
<evidence type="ECO:0000256" key="6">
    <source>
        <dbReference type="ARBA" id="ARBA00022692"/>
    </source>
</evidence>
<keyword evidence="5 13" id="KW-1003">Cell membrane</keyword>
<evidence type="ECO:0000256" key="7">
    <source>
        <dbReference type="ARBA" id="ARBA00022927"/>
    </source>
</evidence>
<reference evidence="16" key="2">
    <citation type="submission" date="2023-01" db="EMBL/GenBank/DDBJ databases">
        <title>Draft genome sequence of Algimonas ampicilliniresistens strain NBRC 108219.</title>
        <authorList>
            <person name="Sun Q."/>
            <person name="Mori K."/>
        </authorList>
    </citation>
    <scope>NUCLEOTIDE SEQUENCE</scope>
    <source>
        <strain evidence="16">NBRC 108219</strain>
    </source>
</reference>
<evidence type="ECO:0000256" key="8">
    <source>
        <dbReference type="ARBA" id="ARBA00022989"/>
    </source>
</evidence>
<evidence type="ECO:0000256" key="12">
    <source>
        <dbReference type="ARBA" id="ARBA00033342"/>
    </source>
</evidence>
<evidence type="ECO:0000256" key="3">
    <source>
        <dbReference type="ARBA" id="ARBA00015325"/>
    </source>
</evidence>
<dbReference type="InterPro" id="IPR028055">
    <property type="entry name" value="YidC/Oxa/ALB_C"/>
</dbReference>
<keyword evidence="7 13" id="KW-0653">Protein transport</keyword>
<proteinExistence type="inferred from homology"/>
<feature type="domain" description="Membrane insertase YidC/Oxa/ALB C-terminal" evidence="14">
    <location>
        <begin position="365"/>
        <end position="567"/>
    </location>
</feature>
<name>A0ABQ5V9E7_9PROT</name>
<accession>A0ABQ5V9E7</accession>
<evidence type="ECO:0000256" key="1">
    <source>
        <dbReference type="ARBA" id="ARBA00004429"/>
    </source>
</evidence>
<dbReference type="Pfam" id="PF14849">
    <property type="entry name" value="YidC_periplas"/>
    <property type="match status" value="1"/>
</dbReference>
<dbReference type="HAMAP" id="MF_01810">
    <property type="entry name" value="YidC_type1"/>
    <property type="match status" value="1"/>
</dbReference>
<keyword evidence="17" id="KW-1185">Reference proteome</keyword>
<comment type="caution">
    <text evidence="16">The sequence shown here is derived from an EMBL/GenBank/DDBJ whole genome shotgun (WGS) entry which is preliminary data.</text>
</comment>
<dbReference type="InterPro" id="IPR047196">
    <property type="entry name" value="YidC_ALB_C"/>
</dbReference>
<keyword evidence="9 13" id="KW-0472">Membrane</keyword>
<dbReference type="InterPro" id="IPR028053">
    <property type="entry name" value="Membr_insert_YidC_N"/>
</dbReference>
<evidence type="ECO:0000256" key="4">
    <source>
        <dbReference type="ARBA" id="ARBA00022448"/>
    </source>
</evidence>
<keyword evidence="8 13" id="KW-1133">Transmembrane helix</keyword>
<dbReference type="EMBL" id="BSNK01000002">
    <property type="protein sequence ID" value="GLQ24166.1"/>
    <property type="molecule type" value="Genomic_DNA"/>
</dbReference>